<gene>
    <name evidence="2" type="ORF">I6N95_02335</name>
</gene>
<evidence type="ECO:0000313" key="3">
    <source>
        <dbReference type="Proteomes" id="UP000674938"/>
    </source>
</evidence>
<accession>A0A940ST20</accession>
<dbReference type="EMBL" id="JAEEGA010000001">
    <property type="protein sequence ID" value="MBP1039840.1"/>
    <property type="molecule type" value="Genomic_DNA"/>
</dbReference>
<dbReference type="PROSITE" id="PS51707">
    <property type="entry name" value="CYTH"/>
    <property type="match status" value="1"/>
</dbReference>
<dbReference type="AlphaFoldDB" id="A0A940ST20"/>
<comment type="caution">
    <text evidence="2">The sequence shown here is derived from an EMBL/GenBank/DDBJ whole genome shotgun (WGS) entry which is preliminary data.</text>
</comment>
<dbReference type="PIRSF" id="PIRSF012526">
    <property type="entry name" value="CYTH_UCP012526"/>
    <property type="match status" value="1"/>
</dbReference>
<evidence type="ECO:0000259" key="1">
    <source>
        <dbReference type="PROSITE" id="PS51707"/>
    </source>
</evidence>
<keyword evidence="3" id="KW-1185">Reference proteome</keyword>
<dbReference type="Pfam" id="PF01928">
    <property type="entry name" value="CYTH"/>
    <property type="match status" value="1"/>
</dbReference>
<proteinExistence type="predicted"/>
<dbReference type="CDD" id="cd07762">
    <property type="entry name" value="CYTH-like_Pase_1"/>
    <property type="match status" value="1"/>
</dbReference>
<name>A0A940ST20_9ENTE</name>
<dbReference type="InterPro" id="IPR023577">
    <property type="entry name" value="CYTH_domain"/>
</dbReference>
<dbReference type="Gene3D" id="2.40.320.10">
    <property type="entry name" value="Hypothetical Protein Pfu-838710-001"/>
    <property type="match status" value="1"/>
</dbReference>
<feature type="domain" description="CYTH" evidence="1">
    <location>
        <begin position="4"/>
        <end position="196"/>
    </location>
</feature>
<reference evidence="2" key="1">
    <citation type="submission" date="2020-12" db="EMBL/GenBank/DDBJ databases">
        <title>Vagococcus allomyrinae sp. nov. and Enterococcus lavae sp. nov., isolated from the larvae of Allomyrina dichotoma.</title>
        <authorList>
            <person name="Lee S.D."/>
        </authorList>
    </citation>
    <scope>NUCLEOTIDE SEQUENCE</scope>
    <source>
        <strain evidence="2">BWB3-3</strain>
    </source>
</reference>
<dbReference type="SUPFAM" id="SSF55154">
    <property type="entry name" value="CYTH-like phosphatases"/>
    <property type="match status" value="1"/>
</dbReference>
<dbReference type="RefSeq" id="WP_209524724.1">
    <property type="nucleotide sequence ID" value="NZ_JAEEGA010000001.1"/>
</dbReference>
<dbReference type="Proteomes" id="UP000674938">
    <property type="component" value="Unassembled WGS sequence"/>
</dbReference>
<dbReference type="SMART" id="SM01118">
    <property type="entry name" value="CYTH"/>
    <property type="match status" value="1"/>
</dbReference>
<organism evidence="2 3">
    <name type="scientific">Vagococcus allomyrinae</name>
    <dbReference type="NCBI Taxonomy" id="2794353"/>
    <lineage>
        <taxon>Bacteria</taxon>
        <taxon>Bacillati</taxon>
        <taxon>Bacillota</taxon>
        <taxon>Bacilli</taxon>
        <taxon>Lactobacillales</taxon>
        <taxon>Enterococcaceae</taxon>
        <taxon>Vagococcus</taxon>
    </lineage>
</organism>
<protein>
    <submittedName>
        <fullName evidence="2">CYTH domain-containing protein</fullName>
    </submittedName>
</protein>
<dbReference type="InterPro" id="IPR033469">
    <property type="entry name" value="CYTH-like_dom_sf"/>
</dbReference>
<evidence type="ECO:0000313" key="2">
    <source>
        <dbReference type="EMBL" id="MBP1039840.1"/>
    </source>
</evidence>
<dbReference type="InterPro" id="IPR009195">
    <property type="entry name" value="Uncharacterised_YjbK"/>
</dbReference>
<sequence>MGESIEIEYKSLLTQEEYQRLLQRYVTDSNSGFTQTNVYYDTPDFALKALGMGLRIRLMATKAEFTLKSPLQTGAGLLETTDELTLAIAEQLVAREQLPTDGEVVKKLALLDIPLDQLVVHGQLTTKRIETPLTPTILLVLDESWYHGKHDYELEMEVSNALTGKDYFVKFLNENAIDYKVAKNKIVRTFDAKVSS</sequence>